<feature type="active site" description="Proton acceptor" evidence="5">
    <location>
        <position position="1073"/>
    </location>
</feature>
<dbReference type="InterPro" id="IPR006710">
    <property type="entry name" value="Glyco_hydro_43"/>
</dbReference>
<evidence type="ECO:0000313" key="10">
    <source>
        <dbReference type="EMBL" id="MXG90142.1"/>
    </source>
</evidence>
<proteinExistence type="inferred from homology"/>
<dbReference type="CDD" id="cd08983">
    <property type="entry name" value="GH43_Bt3655-like"/>
    <property type="match status" value="1"/>
</dbReference>
<evidence type="ECO:0000313" key="11">
    <source>
        <dbReference type="Proteomes" id="UP000473325"/>
    </source>
</evidence>
<evidence type="ECO:0000256" key="7">
    <source>
        <dbReference type="SAM" id="MobiDB-lite"/>
    </source>
</evidence>
<dbReference type="SUPFAM" id="SSF75005">
    <property type="entry name" value="Arabinanase/levansucrase/invertase"/>
    <property type="match status" value="2"/>
</dbReference>
<sequence>MPRSHPPTPPGRRASRAITLAVLSGLTLSGLAGVTAAPATAAGSASEVTDGLVLRYGLDQTSGTTVTDTSGNNRNGTLVNGGTWSNGSLTLDGVDDFVKLPDDVMEGLSSISVSVDVFVEPTQGSPYFVWGLGNRAPGDGGYLMVAGEHLRAAITPTDYRAEQLTNSAGNKPLGRGVWKSLTYTQTGKTGTLYEDGVQIGQNTNVTLLPSQIGNGTTTLNVLGESSYAPDSSLKGKVSDFRIYNRALSSAEVKTLALDDAERVAGDKGTLGLGDLSGVTTDLTLPTTGAYGSTVSWATSDASRITAAGKVTRPGAGAQPAAVTLTATITRGSETTTKAFQATVSPQDSPQDSPQAKADAAAAALALVDPDDVRGDLTLPTTGQFGSTVTWASSAPSVVSATGLVSRPANGAGSTTVTMTATVTVDGATATRAVELTVKEKPAAAPYAGYAFSYFTGNSVQGENIYFAASRGNNALRWDELNGGQPKLTSTMGEMGLRDPFLIRSPEGDKFYLIATDLSIGRNGDWGRAQRTGSRYLEVWESTDLVNWGQQRHVLVSPPTAGNTWAPEAYWDETLRQYVVFWASPVFAESDPNHTGNGSYQKMMYATTRDFVTFSQPKIWQDRGASRIDSTVIKDNGTYYRFTKDEGAGSTGCSDIIQEKSTSLTAVDSPGDFTWAFQTGCIGAKAGTSAVEGPSIFKANEGDTSGNEFYLFVDEYGGRGYIPLGTDDLENPNWKVPSTFRLPSSPRHGTVIPVTQAELDRLRAGLVLPTPVQANADGLVAHLPLTSDAKDVSGHGYDGTLQNGPTFVDGSLNLDGTDDYVKLPNDMLAGLDAVTVSSKVWLSPQQSGNYFMWNFGNQANGVGNGYLFATGDSRLRGAIATGNWTTEQNAQSGAALGRGAWHTVTWTQANKSAVLYLDGREVARNDATTTIPDDIGGGRTTANFLGRSAYDADRRMMGKLRDFRIYDRALSADEVYDLGGATTGIKAVELASQRVPAVIDDAASTVQLRVKPGTDLATLAPTYTVAKGSTVTGGHGDYSDPVKVTVTAADGTSRTWTVSAVVMNSPVIPGLYADPNIAEFDGTYYVYATTDGTPGWGGKDFYVWSSTNLLDWTRSEKPFLTLDGANGNVPWATGNAWAPTIIERGGKYYFYFSGHNASLNRKTIGVAVADSPTGPFTAQPQAMVLNSDGVTGQAIDPAAFRDPKTGKYYLFWGNGNPVYAELSDDMLSLKSGTTKKISGLTDFREGTFLNYRPAPDGTGLYHLTYSIDDTGSPNYKVGYATSTSIDGPWTYRGVILEKDASQGILGTGHSSIVQGPGTDEWFIAYHRFAIPGGDGTHRETTIDRLTFDANGFMQKVTPTLTSVATAPAVTASAPSGWVSSGTLTLTAPSGSIVQYRLPGGTWTTYAGPVTLPDGAYAVEHRARTSRSTWGSIGTTAVQVDSTAPVVTATLAGRAVTLAATDAGSGVKSVEYRLDGGAWSLYVTPVTLDGGAHSVEYRSTDMLGNVAPVGTLQVPATTQPGTGQTPGQTAPSTPTTPSTKATSTVTVKMAKRGAVQGKKVKVSIDVDSSAALSGQVQVFVGGRTVTATVDAAGEAVVKVKLRKAGKQKLRVVYLGSATVAGSEKTVTVKVRPRR</sequence>
<evidence type="ECO:0000256" key="6">
    <source>
        <dbReference type="PIRSR" id="PIRSR606710-2"/>
    </source>
</evidence>
<dbReference type="InterPro" id="IPR046780">
    <property type="entry name" value="aBig_2"/>
</dbReference>
<dbReference type="InterPro" id="IPR050727">
    <property type="entry name" value="GH43_arabinanases"/>
</dbReference>
<name>A0A6L7F197_9ACTN</name>
<feature type="site" description="Important for catalytic activity, responsible for pKa modulation of the active site Glu and correct orientation of both the proton donor and substrate" evidence="6">
    <location>
        <position position="1195"/>
    </location>
</feature>
<dbReference type="InterPro" id="IPR013783">
    <property type="entry name" value="Ig-like_fold"/>
</dbReference>
<gene>
    <name evidence="10" type="ORF">GRQ65_11320</name>
</gene>
<keyword evidence="4" id="KW-0326">Glycosidase</keyword>
<evidence type="ECO:0000256" key="4">
    <source>
        <dbReference type="ARBA" id="ARBA00023295"/>
    </source>
</evidence>
<dbReference type="Gene3D" id="2.60.40.10">
    <property type="entry name" value="Immunoglobulins"/>
    <property type="match status" value="1"/>
</dbReference>
<dbReference type="GO" id="GO:0004553">
    <property type="term" value="F:hydrolase activity, hydrolyzing O-glycosyl compounds"/>
    <property type="evidence" value="ECO:0007669"/>
    <property type="project" value="InterPro"/>
</dbReference>
<dbReference type="EMBL" id="WUEK01000006">
    <property type="protein sequence ID" value="MXG90142.1"/>
    <property type="molecule type" value="Genomic_DNA"/>
</dbReference>
<feature type="signal peptide" evidence="8">
    <location>
        <begin position="1"/>
        <end position="41"/>
    </location>
</feature>
<dbReference type="Pfam" id="PF13385">
    <property type="entry name" value="Laminin_G_3"/>
    <property type="match status" value="2"/>
</dbReference>
<feature type="active site" description="Proton donor" evidence="5">
    <location>
        <position position="1244"/>
    </location>
</feature>
<feature type="region of interest" description="Disordered" evidence="7">
    <location>
        <begin position="1512"/>
        <end position="1539"/>
    </location>
</feature>
<comment type="pathway">
    <text evidence="1">Glycan metabolism; L-arabinan degradation.</text>
</comment>
<reference evidence="10 11" key="1">
    <citation type="submission" date="2019-12" db="EMBL/GenBank/DDBJ databases">
        <authorList>
            <person name="Kun Z."/>
        </authorList>
    </citation>
    <scope>NUCLEOTIDE SEQUENCE [LARGE SCALE GENOMIC DNA]</scope>
    <source>
        <strain evidence="10 11">YIM 123512</strain>
    </source>
</reference>
<dbReference type="GO" id="GO:0005975">
    <property type="term" value="P:carbohydrate metabolic process"/>
    <property type="evidence" value="ECO:0007669"/>
    <property type="project" value="InterPro"/>
</dbReference>
<feature type="domain" description="Atrophied bacterial Ig" evidence="9">
    <location>
        <begin position="358"/>
        <end position="439"/>
    </location>
</feature>
<evidence type="ECO:0000259" key="9">
    <source>
        <dbReference type="Pfam" id="PF20578"/>
    </source>
</evidence>
<dbReference type="InterPro" id="IPR058094">
    <property type="entry name" value="Ig-like_OmpL47-like"/>
</dbReference>
<keyword evidence="11" id="KW-1185">Reference proteome</keyword>
<dbReference type="PANTHER" id="PTHR43301">
    <property type="entry name" value="ARABINAN ENDO-1,5-ALPHA-L-ARABINOSIDASE"/>
    <property type="match status" value="1"/>
</dbReference>
<dbReference type="Pfam" id="PF20578">
    <property type="entry name" value="aBig_2"/>
    <property type="match status" value="2"/>
</dbReference>
<dbReference type="PANTHER" id="PTHR43301:SF3">
    <property type="entry name" value="ARABINAN ENDO-1,5-ALPHA-L-ARABINOSIDASE A-RELATED"/>
    <property type="match status" value="1"/>
</dbReference>
<dbReference type="Proteomes" id="UP000473325">
    <property type="component" value="Unassembled WGS sequence"/>
</dbReference>
<dbReference type="SUPFAM" id="SSF49899">
    <property type="entry name" value="Concanavalin A-like lectins/glucanases"/>
    <property type="match status" value="2"/>
</dbReference>
<keyword evidence="8" id="KW-0732">Signal</keyword>
<evidence type="ECO:0000256" key="8">
    <source>
        <dbReference type="SAM" id="SignalP"/>
    </source>
</evidence>
<evidence type="ECO:0000256" key="1">
    <source>
        <dbReference type="ARBA" id="ARBA00004834"/>
    </source>
</evidence>
<keyword evidence="3 10" id="KW-0378">Hydrolase</keyword>
<dbReference type="Gene3D" id="2.60.40.2340">
    <property type="match status" value="1"/>
</dbReference>
<feature type="chain" id="PRO_5026722450" evidence="8">
    <location>
        <begin position="42"/>
        <end position="1632"/>
    </location>
</feature>
<dbReference type="RefSeq" id="WP_160878074.1">
    <property type="nucleotide sequence ID" value="NZ_WUEK01000006.1"/>
</dbReference>
<evidence type="ECO:0000256" key="5">
    <source>
        <dbReference type="PIRSR" id="PIRSR606710-1"/>
    </source>
</evidence>
<evidence type="ECO:0000256" key="2">
    <source>
        <dbReference type="ARBA" id="ARBA00009865"/>
    </source>
</evidence>
<dbReference type="InterPro" id="IPR023296">
    <property type="entry name" value="Glyco_hydro_beta-prop_sf"/>
</dbReference>
<dbReference type="Gene3D" id="2.60.120.200">
    <property type="match status" value="2"/>
</dbReference>
<comment type="similarity">
    <text evidence="2">Belongs to the glycosyl hydrolase 43 family.</text>
</comment>
<accession>A0A6L7F197</accession>
<organism evidence="10 11">
    <name type="scientific">Nocardioides flavescens</name>
    <dbReference type="NCBI Taxonomy" id="2691959"/>
    <lineage>
        <taxon>Bacteria</taxon>
        <taxon>Bacillati</taxon>
        <taxon>Actinomycetota</taxon>
        <taxon>Actinomycetes</taxon>
        <taxon>Propionibacteriales</taxon>
        <taxon>Nocardioidaceae</taxon>
        <taxon>Nocardioides</taxon>
    </lineage>
</organism>
<evidence type="ECO:0000256" key="3">
    <source>
        <dbReference type="ARBA" id="ARBA00022801"/>
    </source>
</evidence>
<dbReference type="InterPro" id="IPR013320">
    <property type="entry name" value="ConA-like_dom_sf"/>
</dbReference>
<feature type="domain" description="Atrophied bacterial Ig" evidence="9">
    <location>
        <begin position="264"/>
        <end position="345"/>
    </location>
</feature>
<dbReference type="Pfam" id="PF04616">
    <property type="entry name" value="Glyco_hydro_43"/>
    <property type="match status" value="2"/>
</dbReference>
<dbReference type="CDD" id="cd18828">
    <property type="entry name" value="GH43_BT3675-like"/>
    <property type="match status" value="1"/>
</dbReference>
<dbReference type="NCBIfam" id="NF047446">
    <property type="entry name" value="barrel_OmpL47"/>
    <property type="match status" value="1"/>
</dbReference>
<dbReference type="Gene3D" id="2.115.10.20">
    <property type="entry name" value="Glycosyl hydrolase domain, family 43"/>
    <property type="match status" value="2"/>
</dbReference>
<protein>
    <submittedName>
        <fullName evidence="10">Family 43 glycosylhydrolase</fullName>
    </submittedName>
</protein>
<comment type="caution">
    <text evidence="10">The sequence shown here is derived from an EMBL/GenBank/DDBJ whole genome shotgun (WGS) entry which is preliminary data.</text>
</comment>